<evidence type="ECO:0000259" key="14">
    <source>
        <dbReference type="Pfam" id="PF13735"/>
    </source>
</evidence>
<protein>
    <recommendedName>
        <fullName evidence="11">CCA-adding enzyme</fullName>
        <ecNumber evidence="11">2.7.7.72</ecNumber>
    </recommendedName>
    <alternativeName>
        <fullName evidence="11">CCA tRNA nucleotidyltransferase</fullName>
    </alternativeName>
    <alternativeName>
        <fullName evidence="11">tRNA CCA-pyrophosphorylase</fullName>
    </alternativeName>
    <alternativeName>
        <fullName evidence="11">tRNA adenylyl-/cytidylyl- transferase</fullName>
    </alternativeName>
    <alternativeName>
        <fullName evidence="11">tRNA nucleotidyltransferase</fullName>
    </alternativeName>
    <alternativeName>
        <fullName evidence="11">tRNA-NT</fullName>
    </alternativeName>
</protein>
<evidence type="ECO:0000256" key="2">
    <source>
        <dbReference type="ARBA" id="ARBA00022679"/>
    </source>
</evidence>
<dbReference type="InterPro" id="IPR032810">
    <property type="entry name" value="CCA-adding_enz_C"/>
</dbReference>
<feature type="binding site" evidence="11">
    <location>
        <position position="165"/>
    </location>
    <ligand>
        <name>ATP</name>
        <dbReference type="ChEBI" id="CHEBI:30616"/>
    </ligand>
</feature>
<feature type="domain" description="Poly A polymerase head" evidence="12">
    <location>
        <begin position="27"/>
        <end position="146"/>
    </location>
</feature>
<dbReference type="Pfam" id="PF12627">
    <property type="entry name" value="PolyA_pol_RNAbd"/>
    <property type="match status" value="1"/>
</dbReference>
<evidence type="ECO:0000256" key="4">
    <source>
        <dbReference type="ARBA" id="ARBA00022695"/>
    </source>
</evidence>
<feature type="binding site" evidence="11">
    <location>
        <position position="168"/>
    </location>
    <ligand>
        <name>ATP</name>
        <dbReference type="ChEBI" id="CHEBI:30616"/>
    </ligand>
</feature>
<keyword evidence="9 11" id="KW-0460">Magnesium</keyword>
<dbReference type="GO" id="GO:0000287">
    <property type="term" value="F:magnesium ion binding"/>
    <property type="evidence" value="ECO:0007669"/>
    <property type="project" value="UniProtKB-UniRule"/>
</dbReference>
<dbReference type="RefSeq" id="WP_114288440.1">
    <property type="nucleotide sequence ID" value="NZ_NGJX01000002.1"/>
</dbReference>
<feature type="binding site" evidence="11">
    <location>
        <position position="47"/>
    </location>
    <ligand>
        <name>Mg(2+)</name>
        <dbReference type="ChEBI" id="CHEBI:18420"/>
    </ligand>
</feature>
<feature type="binding site" evidence="11">
    <location>
        <position position="32"/>
    </location>
    <ligand>
        <name>ATP</name>
        <dbReference type="ChEBI" id="CHEBI:30616"/>
    </ligand>
</feature>
<keyword evidence="10 11" id="KW-0694">RNA-binding</keyword>
<feature type="binding site" evidence="11">
    <location>
        <position position="35"/>
    </location>
    <ligand>
        <name>ATP</name>
        <dbReference type="ChEBI" id="CHEBI:30616"/>
    </ligand>
</feature>
<comment type="subunit">
    <text evidence="11">Homodimer.</text>
</comment>
<dbReference type="GO" id="GO:0005524">
    <property type="term" value="F:ATP binding"/>
    <property type="evidence" value="ECO:0007669"/>
    <property type="project" value="UniProtKB-UniRule"/>
</dbReference>
<feature type="domain" description="tRNA nucleotidyltransferase/poly(A) polymerase RNA and SrmB- binding" evidence="13">
    <location>
        <begin position="174"/>
        <end position="232"/>
    </location>
</feature>
<dbReference type="HAMAP" id="MF_01263">
    <property type="entry name" value="CCA_bact_type3"/>
    <property type="match status" value="1"/>
</dbReference>
<feature type="binding site" evidence="11">
    <location>
        <position position="162"/>
    </location>
    <ligand>
        <name>ATP</name>
        <dbReference type="ChEBI" id="CHEBI:30616"/>
    </ligand>
</feature>
<evidence type="ECO:0000256" key="10">
    <source>
        <dbReference type="ARBA" id="ARBA00022884"/>
    </source>
</evidence>
<dbReference type="GO" id="GO:0000049">
    <property type="term" value="F:tRNA binding"/>
    <property type="evidence" value="ECO:0007669"/>
    <property type="project" value="UniProtKB-UniRule"/>
</dbReference>
<dbReference type="InterPro" id="IPR032828">
    <property type="entry name" value="PolyA_RNA-bd"/>
</dbReference>
<proteinExistence type="inferred from homology"/>
<dbReference type="GO" id="GO:0004810">
    <property type="term" value="F:CCA tRNA nucleotidyltransferase activity"/>
    <property type="evidence" value="ECO:0007669"/>
    <property type="project" value="UniProtKB-UniRule"/>
</dbReference>
<dbReference type="InterPro" id="IPR002646">
    <property type="entry name" value="PolA_pol_head_dom"/>
</dbReference>
<keyword evidence="4 11" id="KW-0548">Nucleotidyltransferase</keyword>
<feature type="domain" description="CCA-adding enzyme C-terminal" evidence="14">
    <location>
        <begin position="251"/>
        <end position="394"/>
    </location>
</feature>
<keyword evidence="3 11" id="KW-0819">tRNA processing</keyword>
<keyword evidence="2 11" id="KW-0808">Transferase</keyword>
<dbReference type="Pfam" id="PF01743">
    <property type="entry name" value="PolyA_pol"/>
    <property type="match status" value="1"/>
</dbReference>
<comment type="similarity">
    <text evidence="11">Belongs to the tRNA nucleotidyltransferase/poly(A) polymerase family. Bacterial CCA-adding enzyme type 3 subfamily.</text>
</comment>
<comment type="miscellaneous">
    <text evidence="11">A single active site specifically recognizes both ATP and CTP and is responsible for their addition.</text>
</comment>
<keyword evidence="7 11" id="KW-0692">RNA repair</keyword>
<feature type="binding site" evidence="11">
    <location>
        <position position="32"/>
    </location>
    <ligand>
        <name>CTP</name>
        <dbReference type="ChEBI" id="CHEBI:37563"/>
    </ligand>
</feature>
<evidence type="ECO:0000259" key="12">
    <source>
        <dbReference type="Pfam" id="PF01743"/>
    </source>
</evidence>
<evidence type="ECO:0000313" key="15">
    <source>
        <dbReference type="EMBL" id="RSU04358.1"/>
    </source>
</evidence>
<evidence type="ECO:0000259" key="13">
    <source>
        <dbReference type="Pfam" id="PF12627"/>
    </source>
</evidence>
<dbReference type="PANTHER" id="PTHR46173:SF1">
    <property type="entry name" value="CCA TRNA NUCLEOTIDYLTRANSFERASE 1, MITOCHONDRIAL"/>
    <property type="match status" value="1"/>
</dbReference>
<keyword evidence="16" id="KW-1185">Reference proteome</keyword>
<gene>
    <name evidence="11" type="primary">cca</name>
    <name evidence="15" type="ORF">CBF32_02995</name>
</gene>
<dbReference type="EC" id="2.7.7.72" evidence="11"/>
<dbReference type="PANTHER" id="PTHR46173">
    <property type="entry name" value="CCA TRNA NUCLEOTIDYLTRANSFERASE 1, MITOCHONDRIAL"/>
    <property type="match status" value="1"/>
</dbReference>
<dbReference type="GO" id="GO:0001680">
    <property type="term" value="P:tRNA 3'-terminal CCA addition"/>
    <property type="evidence" value="ECO:0007669"/>
    <property type="project" value="UniProtKB-UniRule"/>
</dbReference>
<dbReference type="Proteomes" id="UP000288197">
    <property type="component" value="Unassembled WGS sequence"/>
</dbReference>
<evidence type="ECO:0000256" key="6">
    <source>
        <dbReference type="ARBA" id="ARBA00022741"/>
    </source>
</evidence>
<feature type="binding site" evidence="11">
    <location>
        <position position="35"/>
    </location>
    <ligand>
        <name>CTP</name>
        <dbReference type="ChEBI" id="CHEBI:37563"/>
    </ligand>
</feature>
<dbReference type="GeneID" id="63145082"/>
<evidence type="ECO:0000256" key="5">
    <source>
        <dbReference type="ARBA" id="ARBA00022723"/>
    </source>
</evidence>
<dbReference type="SUPFAM" id="SSF81301">
    <property type="entry name" value="Nucleotidyltransferase"/>
    <property type="match status" value="1"/>
</dbReference>
<dbReference type="InterPro" id="IPR023068">
    <property type="entry name" value="CCA-adding_enz_firmicutes"/>
</dbReference>
<feature type="binding site" evidence="11">
    <location>
        <position position="116"/>
    </location>
    <ligand>
        <name>ATP</name>
        <dbReference type="ChEBI" id="CHEBI:30616"/>
    </ligand>
</feature>
<sequence>MKLTDLPDEFIKATPIIEKIEQAGFEAYFVGGSVRDIILNQKINDVDIATSAFPEEIQQIFPKTIDVGIEHGTVLVLFQDEQYEITTFRTESTYQDYRRPDEVTFVRSLEEDLKRRDFTMNALAMGKNGEIIDLFNGIEAINNKQIVAVGNPSERFHEDALRMMRGLRFSSQLNFEIEEKTKEAIKEHHALLGKISVERIYIEFIKLLTANYRNQGLNTMIETRCFEYCPGLQTKEKELKALTLISNQSIFETEELAWLILMYVLNIDNPKSFLKKWKSSNKLMSHIEACLNELRHREKHEWDILRLYESGPEVISDVEKARLLLGLDSNEESSLQQYNELPIKSIGDLAITGKDILQSLDQKPGPWLGKLLKQIEKSVVLGKIPNTKEVLIQAALTFKEENE</sequence>
<feature type="binding site" evidence="11">
    <location>
        <position position="162"/>
    </location>
    <ligand>
        <name>CTP</name>
        <dbReference type="ChEBI" id="CHEBI:37563"/>
    </ligand>
</feature>
<dbReference type="NCBIfam" id="NF009814">
    <property type="entry name" value="PRK13299.1"/>
    <property type="match status" value="1"/>
</dbReference>
<keyword evidence="8 11" id="KW-0067">ATP-binding</keyword>
<evidence type="ECO:0000256" key="8">
    <source>
        <dbReference type="ARBA" id="ARBA00022840"/>
    </source>
</evidence>
<evidence type="ECO:0000313" key="16">
    <source>
        <dbReference type="Proteomes" id="UP000288197"/>
    </source>
</evidence>
<dbReference type="AlphaFoldDB" id="A0A430AB19"/>
<dbReference type="EMBL" id="NGJX01000002">
    <property type="protein sequence ID" value="RSU04358.1"/>
    <property type="molecule type" value="Genomic_DNA"/>
</dbReference>
<dbReference type="OrthoDB" id="9805698at2"/>
<feature type="binding site" evidence="11">
    <location>
        <position position="159"/>
    </location>
    <ligand>
        <name>ATP</name>
        <dbReference type="ChEBI" id="CHEBI:30616"/>
    </ligand>
</feature>
<feature type="binding site" evidence="11">
    <location>
        <position position="159"/>
    </location>
    <ligand>
        <name>CTP</name>
        <dbReference type="ChEBI" id="CHEBI:37563"/>
    </ligand>
</feature>
<evidence type="ECO:0000256" key="3">
    <source>
        <dbReference type="ARBA" id="ARBA00022694"/>
    </source>
</evidence>
<evidence type="ECO:0000256" key="11">
    <source>
        <dbReference type="HAMAP-Rule" id="MF_01263"/>
    </source>
</evidence>
<dbReference type="CDD" id="cd05398">
    <property type="entry name" value="NT_ClassII-CCAase"/>
    <property type="match status" value="1"/>
</dbReference>
<dbReference type="GO" id="GO:0160016">
    <property type="term" value="F:CCACCA tRNA nucleotidyltransferase activity"/>
    <property type="evidence" value="ECO:0007669"/>
    <property type="project" value="RHEA"/>
</dbReference>
<dbReference type="Gene3D" id="3.30.460.10">
    <property type="entry name" value="Beta Polymerase, domain 2"/>
    <property type="match status" value="1"/>
</dbReference>
<dbReference type="InterPro" id="IPR050264">
    <property type="entry name" value="Bact_CCA-adding_enz_type3_sf"/>
</dbReference>
<keyword evidence="5 11" id="KW-0479">Metal-binding</keyword>
<feature type="binding site" evidence="11">
    <location>
        <position position="165"/>
    </location>
    <ligand>
        <name>CTP</name>
        <dbReference type="ChEBI" id="CHEBI:37563"/>
    </ligand>
</feature>
<dbReference type="SUPFAM" id="SSF81891">
    <property type="entry name" value="Poly A polymerase C-terminal region-like"/>
    <property type="match status" value="1"/>
</dbReference>
<evidence type="ECO:0000256" key="1">
    <source>
        <dbReference type="ARBA" id="ARBA00001946"/>
    </source>
</evidence>
<accession>A0A430AB19</accession>
<feature type="binding site" evidence="11">
    <location>
        <position position="45"/>
    </location>
    <ligand>
        <name>Mg(2+)</name>
        <dbReference type="ChEBI" id="CHEBI:18420"/>
    </ligand>
</feature>
<feature type="binding site" evidence="11">
    <location>
        <position position="168"/>
    </location>
    <ligand>
        <name>CTP</name>
        <dbReference type="ChEBI" id="CHEBI:37563"/>
    </ligand>
</feature>
<feature type="binding site" evidence="11">
    <location>
        <position position="116"/>
    </location>
    <ligand>
        <name>CTP</name>
        <dbReference type="ChEBI" id="CHEBI:37563"/>
    </ligand>
</feature>
<name>A0A430AB19_9ENTE</name>
<reference evidence="15 16" key="1">
    <citation type="submission" date="2017-05" db="EMBL/GenBank/DDBJ databases">
        <title>Vagococcus spp. assemblies.</title>
        <authorList>
            <person name="Gulvik C.A."/>
        </authorList>
    </citation>
    <scope>NUCLEOTIDE SEQUENCE [LARGE SCALE GENOMIC DNA]</scope>
    <source>
        <strain evidence="15 16">NCFB 2497</strain>
    </source>
</reference>
<dbReference type="Pfam" id="PF13735">
    <property type="entry name" value="tRNA_NucTran2_2"/>
    <property type="match status" value="1"/>
</dbReference>
<keyword evidence="6 11" id="KW-0547">Nucleotide-binding</keyword>
<dbReference type="Gene3D" id="1.10.246.80">
    <property type="match status" value="1"/>
</dbReference>
<dbReference type="Gene3D" id="1.20.58.560">
    <property type="match status" value="1"/>
</dbReference>
<organism evidence="15 16">
    <name type="scientific">Vagococcus fluvialis</name>
    <dbReference type="NCBI Taxonomy" id="2738"/>
    <lineage>
        <taxon>Bacteria</taxon>
        <taxon>Bacillati</taxon>
        <taxon>Bacillota</taxon>
        <taxon>Bacilli</taxon>
        <taxon>Lactobacillales</taxon>
        <taxon>Enterococcaceae</taxon>
        <taxon>Vagococcus</taxon>
    </lineage>
</organism>
<dbReference type="Gene3D" id="1.10.110.30">
    <property type="match status" value="1"/>
</dbReference>
<comment type="caution">
    <text evidence="15">The sequence shown here is derived from an EMBL/GenBank/DDBJ whole genome shotgun (WGS) entry which is preliminary data.</text>
</comment>
<dbReference type="GO" id="GO:0042245">
    <property type="term" value="P:RNA repair"/>
    <property type="evidence" value="ECO:0007669"/>
    <property type="project" value="UniProtKB-KW"/>
</dbReference>
<comment type="catalytic activity">
    <reaction evidence="11">
        <text>a tRNA with a 3' CCA end + 2 CTP + ATP = a tRNA with a 3' CCACCA end + 3 diphosphate</text>
        <dbReference type="Rhea" id="RHEA:76235"/>
        <dbReference type="Rhea" id="RHEA-COMP:10468"/>
        <dbReference type="Rhea" id="RHEA-COMP:18655"/>
        <dbReference type="ChEBI" id="CHEBI:30616"/>
        <dbReference type="ChEBI" id="CHEBI:33019"/>
        <dbReference type="ChEBI" id="CHEBI:37563"/>
        <dbReference type="ChEBI" id="CHEBI:83071"/>
        <dbReference type="ChEBI" id="CHEBI:195187"/>
    </reaction>
</comment>
<evidence type="ECO:0000256" key="9">
    <source>
        <dbReference type="ARBA" id="ARBA00022842"/>
    </source>
</evidence>
<dbReference type="InterPro" id="IPR043519">
    <property type="entry name" value="NT_sf"/>
</dbReference>
<comment type="cofactor">
    <cofactor evidence="1 11">
        <name>Mg(2+)</name>
        <dbReference type="ChEBI" id="CHEBI:18420"/>
    </cofactor>
</comment>
<evidence type="ECO:0000256" key="7">
    <source>
        <dbReference type="ARBA" id="ARBA00022800"/>
    </source>
</evidence>
<comment type="catalytic activity">
    <reaction evidence="11">
        <text>a tRNA precursor + 2 CTP + ATP = a tRNA with a 3' CCA end + 3 diphosphate</text>
        <dbReference type="Rhea" id="RHEA:14433"/>
        <dbReference type="Rhea" id="RHEA-COMP:10465"/>
        <dbReference type="Rhea" id="RHEA-COMP:10468"/>
        <dbReference type="ChEBI" id="CHEBI:30616"/>
        <dbReference type="ChEBI" id="CHEBI:33019"/>
        <dbReference type="ChEBI" id="CHEBI:37563"/>
        <dbReference type="ChEBI" id="CHEBI:74896"/>
        <dbReference type="ChEBI" id="CHEBI:83071"/>
        <dbReference type="EC" id="2.7.7.72"/>
    </reaction>
</comment>
<comment type="function">
    <text evidence="11">Catalyzes the addition and repair of the essential 3'-terminal CCA sequence in tRNAs without using a nucleic acid template. Adds these three nucleotides in the order of C, C, and A to the tRNA nucleotide-73, using CTP and ATP as substrates and producing inorganic pyrophosphate. tRNA 3'-terminal CCA addition is required both for tRNA processing and repair. Also involved in tRNA surveillance by mediating tandem CCA addition to generate a CCACCA at the 3' terminus of unstable tRNAs. While stable tRNAs receive only 3'-terminal CCA, unstable tRNAs are marked with CCACCA and rapidly degraded.</text>
</comment>